<keyword evidence="4" id="KW-0560">Oxidoreductase</keyword>
<evidence type="ECO:0000313" key="6">
    <source>
        <dbReference type="EMBL" id="MDA0136185.1"/>
    </source>
</evidence>
<evidence type="ECO:0000313" key="7">
    <source>
        <dbReference type="Proteomes" id="UP001147700"/>
    </source>
</evidence>
<evidence type="ECO:0000259" key="5">
    <source>
        <dbReference type="Pfam" id="PF01266"/>
    </source>
</evidence>
<comment type="cofactor">
    <cofactor evidence="1">
        <name>FAD</name>
        <dbReference type="ChEBI" id="CHEBI:57692"/>
    </cofactor>
</comment>
<name>A0ABT4RCB7_9ACTN</name>
<comment type="caution">
    <text evidence="6">The sequence shown here is derived from an EMBL/GenBank/DDBJ whole genome shotgun (WGS) entry which is preliminary data.</text>
</comment>
<gene>
    <name evidence="6" type="ORF">OJ962_01650</name>
</gene>
<dbReference type="Gene3D" id="3.30.9.10">
    <property type="entry name" value="D-Amino Acid Oxidase, subunit A, domain 2"/>
    <property type="match status" value="1"/>
</dbReference>
<evidence type="ECO:0000256" key="2">
    <source>
        <dbReference type="ARBA" id="ARBA00022630"/>
    </source>
</evidence>
<dbReference type="Gene3D" id="3.50.50.60">
    <property type="entry name" value="FAD/NAD(P)-binding domain"/>
    <property type="match status" value="1"/>
</dbReference>
<keyword evidence="3" id="KW-0274">FAD</keyword>
<keyword evidence="2" id="KW-0285">Flavoprotein</keyword>
<keyword evidence="7" id="KW-1185">Reference proteome</keyword>
<reference evidence="6" key="1">
    <citation type="submission" date="2022-10" db="EMBL/GenBank/DDBJ databases">
        <title>The WGS of Solirubrobacter sp. CPCC 204708.</title>
        <authorList>
            <person name="Jiang Z."/>
        </authorList>
    </citation>
    <scope>NUCLEOTIDE SEQUENCE</scope>
    <source>
        <strain evidence="6">CPCC 204708</strain>
    </source>
</reference>
<dbReference type="InterPro" id="IPR006076">
    <property type="entry name" value="FAD-dep_OxRdtase"/>
</dbReference>
<feature type="domain" description="FAD dependent oxidoreductase" evidence="5">
    <location>
        <begin position="4"/>
        <end position="295"/>
    </location>
</feature>
<accession>A0ABT4RCB7</accession>
<dbReference type="RefSeq" id="WP_270006141.1">
    <property type="nucleotide sequence ID" value="NZ_JAPCID010000002.1"/>
</dbReference>
<proteinExistence type="predicted"/>
<dbReference type="InterPro" id="IPR045170">
    <property type="entry name" value="MTOX"/>
</dbReference>
<sequence length="303" mass="32631">MHWDAIVVGAGICGLATAYELARRERRVLVIEAVGVGAEQSAGLARIFRIAHRDARLRELALTAREGWRRWERELGVHLLGEEGLVLVGGMDGFEGEPLDAEAIRARLPILAPDVWHEAQLDPLAGAIRVRRTLDALAARLPVRLGTVTAIDPDGFVWVVDERLSASVVVVCAGLGTQPLITPLGLDLQLRTEPHTRFTYEPAGPSACFISPETYGVPLGRTGRYAIGMHEPGAEGWVATAFPQLRAVGRIDCVSLFAPWLEHGDGFVELRAGRVIASGASNAMKFAPVIGERLAGLALGIEH</sequence>
<dbReference type="Pfam" id="PF01266">
    <property type="entry name" value="DAO"/>
    <property type="match status" value="1"/>
</dbReference>
<dbReference type="EMBL" id="JAPCID010000002">
    <property type="protein sequence ID" value="MDA0136185.1"/>
    <property type="molecule type" value="Genomic_DNA"/>
</dbReference>
<dbReference type="SUPFAM" id="SSF51905">
    <property type="entry name" value="FAD/NAD(P)-binding domain"/>
    <property type="match status" value="1"/>
</dbReference>
<evidence type="ECO:0000256" key="4">
    <source>
        <dbReference type="ARBA" id="ARBA00023002"/>
    </source>
</evidence>
<protein>
    <submittedName>
        <fullName evidence="6">FAD-dependent oxidoreductase</fullName>
    </submittedName>
</protein>
<organism evidence="6 7">
    <name type="scientific">Solirubrobacter deserti</name>
    <dbReference type="NCBI Taxonomy" id="2282478"/>
    <lineage>
        <taxon>Bacteria</taxon>
        <taxon>Bacillati</taxon>
        <taxon>Actinomycetota</taxon>
        <taxon>Thermoleophilia</taxon>
        <taxon>Solirubrobacterales</taxon>
        <taxon>Solirubrobacteraceae</taxon>
        <taxon>Solirubrobacter</taxon>
    </lineage>
</organism>
<evidence type="ECO:0000256" key="1">
    <source>
        <dbReference type="ARBA" id="ARBA00001974"/>
    </source>
</evidence>
<dbReference type="Proteomes" id="UP001147700">
    <property type="component" value="Unassembled WGS sequence"/>
</dbReference>
<dbReference type="PANTHER" id="PTHR10961:SF46">
    <property type="entry name" value="PEROXISOMAL SARCOSINE OXIDASE"/>
    <property type="match status" value="1"/>
</dbReference>
<dbReference type="PANTHER" id="PTHR10961">
    <property type="entry name" value="PEROXISOMAL SARCOSINE OXIDASE"/>
    <property type="match status" value="1"/>
</dbReference>
<evidence type="ECO:0000256" key="3">
    <source>
        <dbReference type="ARBA" id="ARBA00022827"/>
    </source>
</evidence>
<dbReference type="InterPro" id="IPR036188">
    <property type="entry name" value="FAD/NAD-bd_sf"/>
</dbReference>